<gene>
    <name evidence="1" type="ORF">K1Y72_06525</name>
</gene>
<evidence type="ECO:0000313" key="1">
    <source>
        <dbReference type="EMBL" id="MBW8482013.1"/>
    </source>
</evidence>
<dbReference type="RefSeq" id="WP_220164196.1">
    <property type="nucleotide sequence ID" value="NZ_JAIBOA010000003.1"/>
</dbReference>
<protein>
    <submittedName>
        <fullName evidence="1">Uncharacterized protein</fullName>
    </submittedName>
</protein>
<organism evidence="1 2">
    <name type="scientific">Actinomadura parmotrematis</name>
    <dbReference type="NCBI Taxonomy" id="2864039"/>
    <lineage>
        <taxon>Bacteria</taxon>
        <taxon>Bacillati</taxon>
        <taxon>Actinomycetota</taxon>
        <taxon>Actinomycetes</taxon>
        <taxon>Streptosporangiales</taxon>
        <taxon>Thermomonosporaceae</taxon>
        <taxon>Actinomadura</taxon>
    </lineage>
</organism>
<sequence length="109" mass="12667">MFTSKKKQRAQEEREAVNKEIMAWLSRAREHRSADATTFTDDVLEKTGPLPLSPQGRYSDDLVNRIAAIEYAKALAERYSRDAVRETPPDYKQHDYWVDLSRWIASHNA</sequence>
<name>A0ABS7FNQ1_9ACTN</name>
<comment type="caution">
    <text evidence="1">The sequence shown here is derived from an EMBL/GenBank/DDBJ whole genome shotgun (WGS) entry which is preliminary data.</text>
</comment>
<evidence type="ECO:0000313" key="2">
    <source>
        <dbReference type="Proteomes" id="UP000774570"/>
    </source>
</evidence>
<reference evidence="1 2" key="1">
    <citation type="submission" date="2021-07" db="EMBL/GenBank/DDBJ databases">
        <title>Actinomadura sp. PM05-2 isolated from lichen.</title>
        <authorList>
            <person name="Somphong A."/>
            <person name="Phongsopitanun W."/>
            <person name="Tanasupawat S."/>
            <person name="Peongsungnone V."/>
        </authorList>
    </citation>
    <scope>NUCLEOTIDE SEQUENCE [LARGE SCALE GENOMIC DNA]</scope>
    <source>
        <strain evidence="1 2">PM05-2</strain>
    </source>
</reference>
<proteinExistence type="predicted"/>
<accession>A0ABS7FNQ1</accession>
<dbReference type="Proteomes" id="UP000774570">
    <property type="component" value="Unassembled WGS sequence"/>
</dbReference>
<dbReference type="EMBL" id="JAIBOA010000003">
    <property type="protein sequence ID" value="MBW8482013.1"/>
    <property type="molecule type" value="Genomic_DNA"/>
</dbReference>
<keyword evidence="2" id="KW-1185">Reference proteome</keyword>